<feature type="transmembrane region" description="Helical" evidence="1">
    <location>
        <begin position="101"/>
        <end position="123"/>
    </location>
</feature>
<dbReference type="RefSeq" id="WP_009383149.1">
    <property type="nucleotide sequence ID" value="NZ_AMSQ01000006.1"/>
</dbReference>
<evidence type="ECO:0000313" key="3">
    <source>
        <dbReference type="Proteomes" id="UP000009885"/>
    </source>
</evidence>
<dbReference type="PATRIC" id="fig|1229783.3.peg.1055"/>
<dbReference type="Pfam" id="PF07099">
    <property type="entry name" value="DUF1361"/>
    <property type="match status" value="1"/>
</dbReference>
<dbReference type="OrthoDB" id="4540541at2"/>
<dbReference type="eggNOG" id="COG4330">
    <property type="taxonomic scope" value="Bacteria"/>
</dbReference>
<keyword evidence="1" id="KW-1133">Transmembrane helix</keyword>
<feature type="transmembrane region" description="Helical" evidence="1">
    <location>
        <begin position="135"/>
        <end position="154"/>
    </location>
</feature>
<protein>
    <recommendedName>
        <fullName evidence="4">Permease</fullName>
    </recommendedName>
</protein>
<keyword evidence="1" id="KW-0472">Membrane</keyword>
<keyword evidence="3" id="KW-1185">Reference proteome</keyword>
<feature type="transmembrane region" description="Helical" evidence="1">
    <location>
        <begin position="181"/>
        <end position="198"/>
    </location>
</feature>
<dbReference type="InterPro" id="IPR009793">
    <property type="entry name" value="DUF1361"/>
</dbReference>
<feature type="transmembrane region" description="Helical" evidence="1">
    <location>
        <begin position="12"/>
        <end position="37"/>
    </location>
</feature>
<reference evidence="2 3" key="1">
    <citation type="journal article" date="2013" name="Genome Announc.">
        <title>Genome Sequence of Staphylococcus massiliensis Strain S46, Isolated from the Surface of Healthy Human Skin.</title>
        <authorList>
            <person name="Srivastav R."/>
            <person name="Singh A."/>
            <person name="Jangir P.K."/>
            <person name="Kumari C."/>
            <person name="Muduli S."/>
            <person name="Sharma R."/>
        </authorList>
    </citation>
    <scope>NUCLEOTIDE SEQUENCE [LARGE SCALE GENOMIC DNA]</scope>
    <source>
        <strain evidence="2 3">S46</strain>
    </source>
</reference>
<sequence length="206" mass="24378">MLARYIARTLFLVLLLISLFVKHFFGFMTLNLILAYIPYELSLLLRVFKPHKKYEWPLFVIYSIVFFLLVPNTFYMVTDLIHLNQFAFNFLGGVNLMEWAHFSYLFAAIMLALYCYILIFMELRRFTSSKAMNRIFFILLVVLNALGIYVGRFLRFHTVYLIEQPLYIPIKVFKSLDLESVLFILLLIGLQSLLILMVKGVREIRC</sequence>
<gene>
    <name evidence="2" type="ORF">C273_05215</name>
</gene>
<keyword evidence="1" id="KW-0812">Transmembrane</keyword>
<proteinExistence type="predicted"/>
<organism evidence="2 3">
    <name type="scientific">Staphylococcus massiliensis S46</name>
    <dbReference type="NCBI Taxonomy" id="1229783"/>
    <lineage>
        <taxon>Bacteria</taxon>
        <taxon>Bacillati</taxon>
        <taxon>Bacillota</taxon>
        <taxon>Bacilli</taxon>
        <taxon>Bacillales</taxon>
        <taxon>Staphylococcaceae</taxon>
        <taxon>Staphylococcus</taxon>
    </lineage>
</organism>
<name>K9B178_9STAP</name>
<accession>K9B178</accession>
<dbReference type="AlphaFoldDB" id="K9B178"/>
<evidence type="ECO:0008006" key="4">
    <source>
        <dbReference type="Google" id="ProtNLM"/>
    </source>
</evidence>
<dbReference type="STRING" id="1229783.C273_05215"/>
<feature type="transmembrane region" description="Helical" evidence="1">
    <location>
        <begin position="58"/>
        <end position="81"/>
    </location>
</feature>
<dbReference type="EMBL" id="AMSQ01000006">
    <property type="protein sequence ID" value="EKU48582.1"/>
    <property type="molecule type" value="Genomic_DNA"/>
</dbReference>
<evidence type="ECO:0000256" key="1">
    <source>
        <dbReference type="SAM" id="Phobius"/>
    </source>
</evidence>
<evidence type="ECO:0000313" key="2">
    <source>
        <dbReference type="EMBL" id="EKU48582.1"/>
    </source>
</evidence>
<dbReference type="Proteomes" id="UP000009885">
    <property type="component" value="Unassembled WGS sequence"/>
</dbReference>
<comment type="caution">
    <text evidence="2">The sequence shown here is derived from an EMBL/GenBank/DDBJ whole genome shotgun (WGS) entry which is preliminary data.</text>
</comment>